<dbReference type="AlphaFoldDB" id="A0A844CUG8"/>
<evidence type="ECO:0000256" key="1">
    <source>
        <dbReference type="ARBA" id="ARBA00004141"/>
    </source>
</evidence>
<accession>A0A844CUG8</accession>
<keyword evidence="4 5" id="KW-0472">Membrane</keyword>
<comment type="caution">
    <text evidence="7">The sequence shown here is derived from an EMBL/GenBank/DDBJ whole genome shotgun (WGS) entry which is preliminary data.</text>
</comment>
<dbReference type="Pfam" id="PF04893">
    <property type="entry name" value="Yip1"/>
    <property type="match status" value="1"/>
</dbReference>
<evidence type="ECO:0000256" key="3">
    <source>
        <dbReference type="ARBA" id="ARBA00022989"/>
    </source>
</evidence>
<name>A0A844CUG8_9RHOB</name>
<dbReference type="EMBL" id="SZWE01000002">
    <property type="protein sequence ID" value="MRU17065.1"/>
    <property type="molecule type" value="Genomic_DNA"/>
</dbReference>
<dbReference type="RefSeq" id="WP_154154987.1">
    <property type="nucleotide sequence ID" value="NZ_SZWE01000002.1"/>
</dbReference>
<evidence type="ECO:0000256" key="2">
    <source>
        <dbReference type="ARBA" id="ARBA00022692"/>
    </source>
</evidence>
<evidence type="ECO:0000256" key="5">
    <source>
        <dbReference type="SAM" id="Phobius"/>
    </source>
</evidence>
<dbReference type="InterPro" id="IPR006977">
    <property type="entry name" value="Yip1_dom"/>
</dbReference>
<sequence length="200" mass="21239">MGFADWKALFFLTLKAPKEAARHLMALDLPTQALWMALSLVSVVTSMIFAGLLQMAPMPADEMGALIRGTPAYDAPLIFALLQWARAVVSVFVLYWVGTAFGGQGRLVDVLAVMAWLQAVTFVLMLGIVVLGVAVPFVSSLLILAMAVWWIWAVISALDVAHGFDSMVKSAAVLIVSVIGATIGLSIFVGVVASVFVGTV</sequence>
<reference evidence="7 8" key="1">
    <citation type="submission" date="2019-05" db="EMBL/GenBank/DDBJ databases">
        <title>Roseovarius bejariae sp. nov., a moderately halophylic bacterium isolated from a saline soil in Rambla Salada (Murcia).</title>
        <authorList>
            <person name="Castro D.J."/>
            <person name="Gomez-Altuve A."/>
            <person name="Reina J.C."/>
            <person name="Rodriguez M."/>
            <person name="Sampedro I."/>
            <person name="Llamas I."/>
            <person name="Martinez-Checa F."/>
        </authorList>
    </citation>
    <scope>NUCLEOTIDE SEQUENCE [LARGE SCALE GENOMIC DNA]</scope>
    <source>
        <strain evidence="7 8">A21</strain>
    </source>
</reference>
<feature type="transmembrane region" description="Helical" evidence="5">
    <location>
        <begin position="141"/>
        <end position="161"/>
    </location>
</feature>
<evidence type="ECO:0000313" key="8">
    <source>
        <dbReference type="Proteomes" id="UP000564704"/>
    </source>
</evidence>
<keyword evidence="8" id="KW-1185">Reference proteome</keyword>
<keyword evidence="3 5" id="KW-1133">Transmembrane helix</keyword>
<dbReference type="GO" id="GO:0016020">
    <property type="term" value="C:membrane"/>
    <property type="evidence" value="ECO:0007669"/>
    <property type="project" value="UniProtKB-SubCell"/>
</dbReference>
<keyword evidence="2 5" id="KW-0812">Transmembrane</keyword>
<organism evidence="7 8">
    <name type="scientific">Roseovarius bejariae</name>
    <dbReference type="NCBI Taxonomy" id="2576383"/>
    <lineage>
        <taxon>Bacteria</taxon>
        <taxon>Pseudomonadati</taxon>
        <taxon>Pseudomonadota</taxon>
        <taxon>Alphaproteobacteria</taxon>
        <taxon>Rhodobacterales</taxon>
        <taxon>Roseobacteraceae</taxon>
        <taxon>Roseovarius</taxon>
    </lineage>
</organism>
<evidence type="ECO:0000313" key="7">
    <source>
        <dbReference type="EMBL" id="MRU17065.1"/>
    </source>
</evidence>
<dbReference type="OrthoDB" id="7872013at2"/>
<evidence type="ECO:0000259" key="6">
    <source>
        <dbReference type="Pfam" id="PF04893"/>
    </source>
</evidence>
<feature type="transmembrane region" description="Helical" evidence="5">
    <location>
        <begin position="110"/>
        <end position="135"/>
    </location>
</feature>
<feature type="domain" description="Yip1" evidence="6">
    <location>
        <begin position="13"/>
        <end position="186"/>
    </location>
</feature>
<dbReference type="Proteomes" id="UP000564704">
    <property type="component" value="Unassembled WGS sequence"/>
</dbReference>
<feature type="transmembrane region" description="Helical" evidence="5">
    <location>
        <begin position="173"/>
        <end position="197"/>
    </location>
</feature>
<evidence type="ECO:0000256" key="4">
    <source>
        <dbReference type="ARBA" id="ARBA00023136"/>
    </source>
</evidence>
<proteinExistence type="predicted"/>
<comment type="subcellular location">
    <subcellularLocation>
        <location evidence="1">Membrane</location>
        <topology evidence="1">Multi-pass membrane protein</topology>
    </subcellularLocation>
</comment>
<protein>
    <submittedName>
        <fullName evidence="7">YIP1 family protein</fullName>
    </submittedName>
</protein>
<gene>
    <name evidence="7" type="ORF">FDP25_16610</name>
</gene>
<feature type="transmembrane region" description="Helical" evidence="5">
    <location>
        <begin position="76"/>
        <end position="98"/>
    </location>
</feature>
<feature type="transmembrane region" description="Helical" evidence="5">
    <location>
        <begin position="33"/>
        <end position="56"/>
    </location>
</feature>